<keyword evidence="1" id="KW-0472">Membrane</keyword>
<dbReference type="PANTHER" id="PTHR33802:SF1">
    <property type="entry name" value="XK-RELATED PROTEIN"/>
    <property type="match status" value="1"/>
</dbReference>
<keyword evidence="1" id="KW-0812">Transmembrane</keyword>
<sequence>MAGEDIWSPNSQVPRTEVRVLWLAGWTQDIWFVIFGLQAVGMVYQLLPSGYDPDGDKQRCVHATSFLWALGAMCTLGWLAALAQGTPGGTWLGLACILAALFITLRSLLHLYRLRRQFGRTSSRLLYLAYFLPTSMLAAWLTLAAATTAVAALIVSVDPADLDLASLAFLAGVMLLGAAVTLRQRDTVFGLTLVWGLVGTYEGTSDESAMLQWASLAAVALMVVLCALSVLRRKGSQSPSIDIEAQEPLRAHELR</sequence>
<dbReference type="Proteomes" id="UP000028924">
    <property type="component" value="Unassembled WGS sequence"/>
</dbReference>
<reference evidence="2 3" key="1">
    <citation type="journal article" date="2014" name="BMC Genomics">
        <title>Oil accumulation mechanisms of the oleaginous microalga Chlorella protothecoides revealed through its genome, transcriptomes, and proteomes.</title>
        <authorList>
            <person name="Gao C."/>
            <person name="Wang Y."/>
            <person name="Shen Y."/>
            <person name="Yan D."/>
            <person name="He X."/>
            <person name="Dai J."/>
            <person name="Wu Q."/>
        </authorList>
    </citation>
    <scope>NUCLEOTIDE SEQUENCE [LARGE SCALE GENOMIC DNA]</scope>
    <source>
        <strain evidence="2 3">0710</strain>
    </source>
</reference>
<proteinExistence type="predicted"/>
<organism evidence="2 3">
    <name type="scientific">Auxenochlorella protothecoides</name>
    <name type="common">Green microalga</name>
    <name type="synonym">Chlorella protothecoides</name>
    <dbReference type="NCBI Taxonomy" id="3075"/>
    <lineage>
        <taxon>Eukaryota</taxon>
        <taxon>Viridiplantae</taxon>
        <taxon>Chlorophyta</taxon>
        <taxon>core chlorophytes</taxon>
        <taxon>Trebouxiophyceae</taxon>
        <taxon>Chlorellales</taxon>
        <taxon>Chlorellaceae</taxon>
        <taxon>Auxenochlorella</taxon>
    </lineage>
</organism>
<feature type="transmembrane region" description="Helical" evidence="1">
    <location>
        <begin position="30"/>
        <end position="48"/>
    </location>
</feature>
<evidence type="ECO:0000313" key="2">
    <source>
        <dbReference type="EMBL" id="KFM28929.1"/>
    </source>
</evidence>
<feature type="transmembrane region" description="Helical" evidence="1">
    <location>
        <begin position="162"/>
        <end position="180"/>
    </location>
</feature>
<dbReference type="GeneID" id="23615484"/>
<dbReference type="AlphaFoldDB" id="A0A087ST75"/>
<dbReference type="PANTHER" id="PTHR33802">
    <property type="entry name" value="SI:CH211-161H7.5-RELATED"/>
    <property type="match status" value="1"/>
</dbReference>
<protein>
    <submittedName>
        <fullName evidence="2">Uncharacterized protein</fullName>
    </submittedName>
</protein>
<feature type="transmembrane region" description="Helical" evidence="1">
    <location>
        <begin position="130"/>
        <end position="156"/>
    </location>
</feature>
<evidence type="ECO:0000256" key="1">
    <source>
        <dbReference type="SAM" id="Phobius"/>
    </source>
</evidence>
<feature type="transmembrane region" description="Helical" evidence="1">
    <location>
        <begin position="89"/>
        <end position="109"/>
    </location>
</feature>
<feature type="transmembrane region" description="Helical" evidence="1">
    <location>
        <begin position="187"/>
        <end position="204"/>
    </location>
</feature>
<keyword evidence="3" id="KW-1185">Reference proteome</keyword>
<dbReference type="EMBL" id="KL662184">
    <property type="protein sequence ID" value="KFM28929.1"/>
    <property type="molecule type" value="Genomic_DNA"/>
</dbReference>
<feature type="transmembrane region" description="Helical" evidence="1">
    <location>
        <begin position="210"/>
        <end position="231"/>
    </location>
</feature>
<dbReference type="RefSeq" id="XP_011401978.1">
    <property type="nucleotide sequence ID" value="XM_011403676.1"/>
</dbReference>
<dbReference type="KEGG" id="apro:F751_4093"/>
<evidence type="ECO:0000313" key="3">
    <source>
        <dbReference type="Proteomes" id="UP000028924"/>
    </source>
</evidence>
<gene>
    <name evidence="2" type="ORF">F751_4093</name>
</gene>
<keyword evidence="1" id="KW-1133">Transmembrane helix</keyword>
<accession>A0A087ST75</accession>
<dbReference type="OrthoDB" id="5586934at2759"/>
<feature type="transmembrane region" description="Helical" evidence="1">
    <location>
        <begin position="60"/>
        <end position="83"/>
    </location>
</feature>
<name>A0A087ST75_AUXPR</name>